<evidence type="ECO:0000256" key="4">
    <source>
        <dbReference type="ARBA" id="ARBA00023315"/>
    </source>
</evidence>
<evidence type="ECO:0000259" key="9">
    <source>
        <dbReference type="Pfam" id="PF02799"/>
    </source>
</evidence>
<evidence type="ECO:0000259" key="8">
    <source>
        <dbReference type="Pfam" id="PF01233"/>
    </source>
</evidence>
<dbReference type="EC" id="2.3.1.97" evidence="2 5"/>
<dbReference type="InterPro" id="IPR022678">
    <property type="entry name" value="NMT_CS"/>
</dbReference>
<evidence type="ECO:0000256" key="1">
    <source>
        <dbReference type="ARBA" id="ARBA00009469"/>
    </source>
</evidence>
<proteinExistence type="inferred from homology"/>
<dbReference type="AlphaFoldDB" id="G0U4G4"/>
<dbReference type="InterPro" id="IPR022677">
    <property type="entry name" value="NMT_C"/>
</dbReference>
<dbReference type="PIRSF" id="PIRSF015892">
    <property type="entry name" value="N-myristl_transf"/>
    <property type="match status" value="1"/>
</dbReference>
<dbReference type="SUPFAM" id="SSF55729">
    <property type="entry name" value="Acyl-CoA N-acyltransferases (Nat)"/>
    <property type="match status" value="2"/>
</dbReference>
<dbReference type="InterPro" id="IPR022676">
    <property type="entry name" value="NMT_N"/>
</dbReference>
<protein>
    <recommendedName>
        <fullName evidence="2 5">Glycylpeptide N-tetradecanoyltransferase</fullName>
        <ecNumber evidence="2 5">2.3.1.97</ecNumber>
    </recommendedName>
</protein>
<dbReference type="InterPro" id="IPR000903">
    <property type="entry name" value="NMT"/>
</dbReference>
<keyword evidence="4 5" id="KW-0012">Acyltransferase</keyword>
<dbReference type="Pfam" id="PF02799">
    <property type="entry name" value="NMT_C"/>
    <property type="match status" value="2"/>
</dbReference>
<keyword evidence="3 5" id="KW-0808">Transferase</keyword>
<comment type="function">
    <text evidence="5">Adds a myristoyl group to the N-terminal glycine residue of certain cellular proteins.</text>
</comment>
<comment type="catalytic activity">
    <reaction evidence="5">
        <text>N-terminal glycyl-[protein] + tetradecanoyl-CoA = N-tetradecanoylglycyl-[protein] + CoA + H(+)</text>
        <dbReference type="Rhea" id="RHEA:15521"/>
        <dbReference type="Rhea" id="RHEA-COMP:12666"/>
        <dbReference type="Rhea" id="RHEA-COMP:12667"/>
        <dbReference type="ChEBI" id="CHEBI:15378"/>
        <dbReference type="ChEBI" id="CHEBI:57287"/>
        <dbReference type="ChEBI" id="CHEBI:57385"/>
        <dbReference type="ChEBI" id="CHEBI:64723"/>
        <dbReference type="ChEBI" id="CHEBI:133050"/>
        <dbReference type="EC" id="2.3.1.97"/>
    </reaction>
</comment>
<dbReference type="OMA" id="GWKRDWH"/>
<evidence type="ECO:0000256" key="2">
    <source>
        <dbReference type="ARBA" id="ARBA00012923"/>
    </source>
</evidence>
<feature type="domain" description="Glycylpeptide N-tetradecanoyltransferase N-terminal" evidence="8">
    <location>
        <begin position="31"/>
        <end position="210"/>
    </location>
</feature>
<name>G0U4G4_TRYVY</name>
<feature type="domain" description="Glycylpeptide N-tetradecanoyltransferase C-terminal" evidence="9">
    <location>
        <begin position="226"/>
        <end position="313"/>
    </location>
</feature>
<organism evidence="10">
    <name type="scientific">Trypanosoma vivax (strain Y486)</name>
    <dbReference type="NCBI Taxonomy" id="1055687"/>
    <lineage>
        <taxon>Eukaryota</taxon>
        <taxon>Discoba</taxon>
        <taxon>Euglenozoa</taxon>
        <taxon>Kinetoplastea</taxon>
        <taxon>Metakinetoplastina</taxon>
        <taxon>Trypanosomatida</taxon>
        <taxon>Trypanosomatidae</taxon>
        <taxon>Trypanosoma</taxon>
        <taxon>Duttonella</taxon>
    </lineage>
</organism>
<dbReference type="GO" id="GO:0005737">
    <property type="term" value="C:cytoplasm"/>
    <property type="evidence" value="ECO:0007669"/>
    <property type="project" value="TreeGrafter"/>
</dbReference>
<feature type="region of interest" description="Disordered" evidence="7">
    <location>
        <begin position="1"/>
        <end position="30"/>
    </location>
</feature>
<evidence type="ECO:0000256" key="7">
    <source>
        <dbReference type="SAM" id="MobiDB-lite"/>
    </source>
</evidence>
<dbReference type="PROSITE" id="PS00975">
    <property type="entry name" value="NMT_1"/>
    <property type="match status" value="1"/>
</dbReference>
<feature type="domain" description="Glycylpeptide N-tetradecanoyltransferase C-terminal" evidence="9">
    <location>
        <begin position="343"/>
        <end position="440"/>
    </location>
</feature>
<dbReference type="PANTHER" id="PTHR11377:SF5">
    <property type="entry name" value="GLYCYLPEPTIDE N-TETRADECANOYLTRANSFERASE"/>
    <property type="match status" value="1"/>
</dbReference>
<evidence type="ECO:0000256" key="6">
    <source>
        <dbReference type="RuleBase" id="RU004178"/>
    </source>
</evidence>
<dbReference type="PANTHER" id="PTHR11377">
    <property type="entry name" value="N-MYRISTOYL TRANSFERASE"/>
    <property type="match status" value="1"/>
</dbReference>
<dbReference type="VEuPathDB" id="TriTrypDB:TvY486_1013710"/>
<evidence type="ECO:0000256" key="5">
    <source>
        <dbReference type="RuleBase" id="RU000586"/>
    </source>
</evidence>
<gene>
    <name evidence="10" type="ORF">TVY486_1013710</name>
</gene>
<evidence type="ECO:0000313" key="10">
    <source>
        <dbReference type="EMBL" id="CCC52328.1"/>
    </source>
</evidence>
<dbReference type="InterPro" id="IPR016181">
    <property type="entry name" value="Acyl_CoA_acyltransferase"/>
</dbReference>
<sequence>MAKSVSNVHKFWNTQPVQQPGAPEADRAGPVEKPIPVEEVPTEPLPIASAFEWWNPDVQNEEDLNAIYELLCSNYVEDDDSMFRFHYSKEFLRWALAPPGYYPSWHVAVRRIEDKQLLGFVAGIPVTMRMGTPKKLLRNRQRVDDGASQATEDYLEPRTICEINFLCVHKTLRDKRMAPILIQEVTRRVHLKDIWQAIYTAGTLLPTPFASGNYFHRSLNPEKLIEVQFSGMPEQYRRFQNPKAMLKRLYRLPEETRTRGLRPMEPKDVPQVANLLREKLLGIDVAPVFTDEEVAYYILPRENVITSYVVERGSEGDLFEETEAPKGKKDKNKKAKNNSAKGEGKRITDFFSFYSLPSSVIGNSKHSTLKAAYIYYSVATSVPLTQLINDLLIVACRDGFDVCNVVDIYEHGTFLKDLKFLTGDGRLHYYFYNWSYPNVKPSDVGLMML</sequence>
<dbReference type="EMBL" id="HE573026">
    <property type="protein sequence ID" value="CCC52328.1"/>
    <property type="molecule type" value="Genomic_DNA"/>
</dbReference>
<feature type="compositionally biased region" description="Polar residues" evidence="7">
    <location>
        <begin position="1"/>
        <end position="18"/>
    </location>
</feature>
<evidence type="ECO:0000256" key="3">
    <source>
        <dbReference type="ARBA" id="ARBA00022679"/>
    </source>
</evidence>
<reference evidence="10" key="1">
    <citation type="journal article" date="2012" name="Proc. Natl. Acad. Sci. U.S.A.">
        <title>Antigenic diversity is generated by distinct evolutionary mechanisms in African trypanosome species.</title>
        <authorList>
            <person name="Jackson A.P."/>
            <person name="Berry A."/>
            <person name="Aslett M."/>
            <person name="Allison H.C."/>
            <person name="Burton P."/>
            <person name="Vavrova-Anderson J."/>
            <person name="Brown R."/>
            <person name="Browne H."/>
            <person name="Corton N."/>
            <person name="Hauser H."/>
            <person name="Gamble J."/>
            <person name="Gilderthorp R."/>
            <person name="Marcello L."/>
            <person name="McQuillan J."/>
            <person name="Otto T.D."/>
            <person name="Quail M.A."/>
            <person name="Sanders M.J."/>
            <person name="van Tonder A."/>
            <person name="Ginger M.L."/>
            <person name="Field M.C."/>
            <person name="Barry J.D."/>
            <person name="Hertz-Fowler C."/>
            <person name="Berriman M."/>
        </authorList>
    </citation>
    <scope>NUCLEOTIDE SEQUENCE</scope>
    <source>
        <strain evidence="10">Y486</strain>
    </source>
</reference>
<comment type="similarity">
    <text evidence="1 6">Belongs to the NMT family.</text>
</comment>
<dbReference type="Pfam" id="PF01233">
    <property type="entry name" value="NMT"/>
    <property type="match status" value="1"/>
</dbReference>
<dbReference type="Gene3D" id="3.40.630.170">
    <property type="match status" value="1"/>
</dbReference>
<dbReference type="GO" id="GO:0004379">
    <property type="term" value="F:glycylpeptide N-tetradecanoyltransferase activity"/>
    <property type="evidence" value="ECO:0007669"/>
    <property type="project" value="UniProtKB-EC"/>
</dbReference>
<accession>G0U4G4</accession>
<feature type="region of interest" description="Disordered" evidence="7">
    <location>
        <begin position="320"/>
        <end position="340"/>
    </location>
</feature>